<evidence type="ECO:0000256" key="1">
    <source>
        <dbReference type="ARBA" id="ARBA00022729"/>
    </source>
</evidence>
<keyword evidence="5" id="KW-1185">Reference proteome</keyword>
<dbReference type="EMBL" id="AWWV01010782">
    <property type="protein sequence ID" value="OMO77196.1"/>
    <property type="molecule type" value="Genomic_DNA"/>
</dbReference>
<dbReference type="GO" id="GO:0005576">
    <property type="term" value="C:extracellular region"/>
    <property type="evidence" value="ECO:0007669"/>
    <property type="project" value="TreeGrafter"/>
</dbReference>
<dbReference type="GO" id="GO:0080155">
    <property type="term" value="P:regulation of double fertilization forming a zygote and endosperm"/>
    <property type="evidence" value="ECO:0007669"/>
    <property type="project" value="TreeGrafter"/>
</dbReference>
<proteinExistence type="predicted"/>
<feature type="domain" description="Prolamin-like" evidence="3">
    <location>
        <begin position="40"/>
        <end position="102"/>
    </location>
</feature>
<accession>A0A1R3I3N8</accession>
<dbReference type="AlphaFoldDB" id="A0A1R3I3N8"/>
<dbReference type="OMA" id="DGCEHEI"/>
<dbReference type="GO" id="GO:2000008">
    <property type="term" value="P:regulation of protein localization to cell surface"/>
    <property type="evidence" value="ECO:0007669"/>
    <property type="project" value="TreeGrafter"/>
</dbReference>
<name>A0A1R3I3N8_COCAP</name>
<keyword evidence="1 2" id="KW-0732">Signal</keyword>
<comment type="caution">
    <text evidence="4">The sequence shown here is derived from an EMBL/GenBank/DDBJ whole genome shotgun (WGS) entry which is preliminary data.</text>
</comment>
<feature type="signal peptide" evidence="2">
    <location>
        <begin position="1"/>
        <end position="25"/>
    </location>
</feature>
<organism evidence="4 5">
    <name type="scientific">Corchorus capsularis</name>
    <name type="common">Jute</name>
    <dbReference type="NCBI Taxonomy" id="210143"/>
    <lineage>
        <taxon>Eukaryota</taxon>
        <taxon>Viridiplantae</taxon>
        <taxon>Streptophyta</taxon>
        <taxon>Embryophyta</taxon>
        <taxon>Tracheophyta</taxon>
        <taxon>Spermatophyta</taxon>
        <taxon>Magnoliopsida</taxon>
        <taxon>eudicotyledons</taxon>
        <taxon>Gunneridae</taxon>
        <taxon>Pentapetalae</taxon>
        <taxon>rosids</taxon>
        <taxon>malvids</taxon>
        <taxon>Malvales</taxon>
        <taxon>Malvaceae</taxon>
        <taxon>Grewioideae</taxon>
        <taxon>Apeibeae</taxon>
        <taxon>Corchorus</taxon>
    </lineage>
</organism>
<dbReference type="PANTHER" id="PTHR31181:SF51">
    <property type="entry name" value="EGG CELL-SECRETED PROTEIN 1.4"/>
    <property type="match status" value="1"/>
</dbReference>
<dbReference type="OrthoDB" id="968749at2759"/>
<dbReference type="InterPro" id="IPR008502">
    <property type="entry name" value="Prolamin-like"/>
</dbReference>
<gene>
    <name evidence="4" type="ORF">CCACVL1_15162</name>
</gene>
<evidence type="ECO:0000259" key="3">
    <source>
        <dbReference type="Pfam" id="PF05617"/>
    </source>
</evidence>
<dbReference type="Proteomes" id="UP000188268">
    <property type="component" value="Unassembled WGS sequence"/>
</dbReference>
<reference evidence="4 5" key="1">
    <citation type="submission" date="2013-09" db="EMBL/GenBank/DDBJ databases">
        <title>Corchorus capsularis genome sequencing.</title>
        <authorList>
            <person name="Alam M."/>
            <person name="Haque M.S."/>
            <person name="Islam M.S."/>
            <person name="Emdad E.M."/>
            <person name="Islam M.M."/>
            <person name="Ahmed B."/>
            <person name="Halim A."/>
            <person name="Hossen Q.M.M."/>
            <person name="Hossain M.Z."/>
            <person name="Ahmed R."/>
            <person name="Khan M.M."/>
            <person name="Islam R."/>
            <person name="Rashid M.M."/>
            <person name="Khan S.A."/>
            <person name="Rahman M.S."/>
            <person name="Alam M."/>
        </authorList>
    </citation>
    <scope>NUCLEOTIDE SEQUENCE [LARGE SCALE GENOMIC DNA]</scope>
    <source>
        <strain evidence="5">cv. CVL-1</strain>
        <tissue evidence="4">Whole seedling</tissue>
    </source>
</reference>
<dbReference type="GO" id="GO:0009567">
    <property type="term" value="P:double fertilization forming a zygote and endosperm"/>
    <property type="evidence" value="ECO:0007669"/>
    <property type="project" value="TreeGrafter"/>
</dbReference>
<dbReference type="Gramene" id="OMO77196">
    <property type="protein sequence ID" value="OMO77196"/>
    <property type="gene ID" value="CCACVL1_15162"/>
</dbReference>
<dbReference type="GO" id="GO:0031982">
    <property type="term" value="C:vesicle"/>
    <property type="evidence" value="ECO:0007669"/>
    <property type="project" value="TreeGrafter"/>
</dbReference>
<dbReference type="STRING" id="210143.A0A1R3I3N8"/>
<evidence type="ECO:0000313" key="5">
    <source>
        <dbReference type="Proteomes" id="UP000188268"/>
    </source>
</evidence>
<feature type="chain" id="PRO_5012955290" description="Prolamin-like domain-containing protein" evidence="2">
    <location>
        <begin position="26"/>
        <end position="126"/>
    </location>
</feature>
<evidence type="ECO:0000313" key="4">
    <source>
        <dbReference type="EMBL" id="OMO77196.1"/>
    </source>
</evidence>
<protein>
    <recommendedName>
        <fullName evidence="3">Prolamin-like domain-containing protein</fullName>
    </recommendedName>
</protein>
<dbReference type="Pfam" id="PF05617">
    <property type="entry name" value="Prolamin_like"/>
    <property type="match status" value="1"/>
</dbReference>
<sequence length="126" mass="14572">MGYSQATVILFLVLAFAMAATPAFSVVGWEERNYPNPRLCLREITKTPGCLAELSRSLLRKNLKFRRECCEVYQGMSDKCHTWFFNQRKYTPAYGNQVKDYCAQKFGITLAPSYRVYHPMNQPSLQ</sequence>
<evidence type="ECO:0000256" key="2">
    <source>
        <dbReference type="SAM" id="SignalP"/>
    </source>
</evidence>
<dbReference type="PANTHER" id="PTHR31181">
    <property type="entry name" value="EGG CELL-SECRETED PROTEIN 1.4"/>
    <property type="match status" value="1"/>
</dbReference>